<accession>A0A1V3JHC5</accession>
<comment type="caution">
    <text evidence="2">The sequence shown here is derived from an EMBL/GenBank/DDBJ whole genome shotgun (WGS) entry which is preliminary data.</text>
</comment>
<proteinExistence type="predicted"/>
<dbReference type="EMBL" id="MLHQ01000032">
    <property type="protein sequence ID" value="OOF56034.1"/>
    <property type="molecule type" value="Genomic_DNA"/>
</dbReference>
<dbReference type="Proteomes" id="UP000188602">
    <property type="component" value="Unassembled WGS sequence"/>
</dbReference>
<dbReference type="RefSeq" id="WP_077425394.1">
    <property type="nucleotide sequence ID" value="NZ_MLHQ01000032.1"/>
</dbReference>
<dbReference type="STRING" id="1907939.BKL49_10870"/>
<dbReference type="OrthoDB" id="9796641at2"/>
<evidence type="ECO:0000313" key="2">
    <source>
        <dbReference type="EMBL" id="OOF56034.1"/>
    </source>
</evidence>
<dbReference type="InterPro" id="IPR025528">
    <property type="entry name" value="BrnA_antitoxin"/>
</dbReference>
<dbReference type="AlphaFoldDB" id="A0A1V3JHC5"/>
<organism evidence="2 3">
    <name type="scientific">Rodentibacter myodis</name>
    <dbReference type="NCBI Taxonomy" id="1907939"/>
    <lineage>
        <taxon>Bacteria</taxon>
        <taxon>Pseudomonadati</taxon>
        <taxon>Pseudomonadota</taxon>
        <taxon>Gammaproteobacteria</taxon>
        <taxon>Pasteurellales</taxon>
        <taxon>Pasteurellaceae</taxon>
        <taxon>Rodentibacter</taxon>
    </lineage>
</organism>
<evidence type="ECO:0000313" key="3">
    <source>
        <dbReference type="Proteomes" id="UP000188602"/>
    </source>
</evidence>
<evidence type="ECO:0000256" key="1">
    <source>
        <dbReference type="SAM" id="MobiDB-lite"/>
    </source>
</evidence>
<protein>
    <submittedName>
        <fullName evidence="2">Toxin-antitoxin system, antitoxin component</fullName>
    </submittedName>
</protein>
<feature type="region of interest" description="Disordered" evidence="1">
    <location>
        <begin position="47"/>
        <end position="66"/>
    </location>
</feature>
<name>A0A1V3JHC5_9PAST</name>
<sequence length="102" mass="11496">MKHRESLIDSEGEVRALTEEDFALAKPLAEAMPPEFVAMVTAHQNEMEQQGKIKTGRGKQKAPTKQSITLRLSPEVIQTFRATGQGWQTRINEVLLEHIKTI</sequence>
<reference evidence="2 3" key="1">
    <citation type="submission" date="2016-10" db="EMBL/GenBank/DDBJ databases">
        <title>Rodentibacter gen. nov. and new species.</title>
        <authorList>
            <person name="Christensen H."/>
        </authorList>
    </citation>
    <scope>NUCLEOTIDE SEQUENCE [LARGE SCALE GENOMIC DNA]</scope>
    <source>
        <strain evidence="2 3">Ac151</strain>
    </source>
</reference>
<dbReference type="Pfam" id="PF14384">
    <property type="entry name" value="BrnA_antitoxin"/>
    <property type="match status" value="1"/>
</dbReference>
<keyword evidence="3" id="KW-1185">Reference proteome</keyword>
<gene>
    <name evidence="2" type="ORF">BKL49_10870</name>
</gene>